<dbReference type="PROSITE" id="PS00141">
    <property type="entry name" value="ASP_PROTEASE"/>
    <property type="match status" value="1"/>
</dbReference>
<reference evidence="9" key="1">
    <citation type="submission" date="2022-06" db="EMBL/GenBank/DDBJ databases">
        <authorList>
            <person name="Berger JAMES D."/>
            <person name="Berger JAMES D."/>
        </authorList>
    </citation>
    <scope>NUCLEOTIDE SEQUENCE [LARGE SCALE GENOMIC DNA]</scope>
</reference>
<dbReference type="PROSITE" id="PS51767">
    <property type="entry name" value="PEPTIDASE_A1"/>
    <property type="match status" value="1"/>
</dbReference>
<feature type="disulfide bond" evidence="6">
    <location>
        <begin position="188"/>
        <end position="195"/>
    </location>
</feature>
<dbReference type="InterPro" id="IPR033121">
    <property type="entry name" value="PEPTIDASE_A1"/>
</dbReference>
<keyword evidence="3 7" id="KW-0064">Aspartyl protease</keyword>
<evidence type="ECO:0000256" key="1">
    <source>
        <dbReference type="ARBA" id="ARBA00007447"/>
    </source>
</evidence>
<dbReference type="GO" id="GO:0004190">
    <property type="term" value="F:aspartic-type endopeptidase activity"/>
    <property type="evidence" value="ECO:0007669"/>
    <property type="project" value="UniProtKB-KW"/>
</dbReference>
<dbReference type="Gene3D" id="2.40.70.10">
    <property type="entry name" value="Acid Proteases"/>
    <property type="match status" value="2"/>
</dbReference>
<dbReference type="Proteomes" id="UP000050795">
    <property type="component" value="Unassembled WGS sequence"/>
</dbReference>
<protein>
    <recommendedName>
        <fullName evidence="8">Peptidase A1 domain-containing protein</fullName>
    </recommendedName>
</protein>
<keyword evidence="6" id="KW-1015">Disulfide bond</keyword>
<evidence type="ECO:0000256" key="7">
    <source>
        <dbReference type="RuleBase" id="RU000454"/>
    </source>
</evidence>
<reference evidence="10" key="2">
    <citation type="submission" date="2023-11" db="UniProtKB">
        <authorList>
            <consortium name="WormBaseParasite"/>
        </authorList>
    </citation>
    <scope>IDENTIFICATION</scope>
</reference>
<dbReference type="GO" id="GO:0006508">
    <property type="term" value="P:proteolysis"/>
    <property type="evidence" value="ECO:0007669"/>
    <property type="project" value="UniProtKB-KW"/>
</dbReference>
<dbReference type="PRINTS" id="PR00792">
    <property type="entry name" value="PEPSIN"/>
</dbReference>
<accession>A0AA85KBM3</accession>
<dbReference type="FunFam" id="2.40.70.10:FF:000115">
    <property type="entry name" value="Lysosomal aspartic protease"/>
    <property type="match status" value="1"/>
</dbReference>
<dbReference type="PANTHER" id="PTHR47966:SF51">
    <property type="entry name" value="BETA-SITE APP-CLEAVING ENZYME, ISOFORM A-RELATED"/>
    <property type="match status" value="1"/>
</dbReference>
<evidence type="ECO:0000259" key="8">
    <source>
        <dbReference type="PROSITE" id="PS51767"/>
    </source>
</evidence>
<feature type="active site" evidence="5">
    <location>
        <position position="175"/>
    </location>
</feature>
<keyword evidence="9" id="KW-1185">Reference proteome</keyword>
<evidence type="ECO:0000256" key="4">
    <source>
        <dbReference type="ARBA" id="ARBA00022801"/>
    </source>
</evidence>
<organism evidence="9 10">
    <name type="scientific">Trichobilharzia regenti</name>
    <name type="common">Nasal bird schistosome</name>
    <dbReference type="NCBI Taxonomy" id="157069"/>
    <lineage>
        <taxon>Eukaryota</taxon>
        <taxon>Metazoa</taxon>
        <taxon>Spiralia</taxon>
        <taxon>Lophotrochozoa</taxon>
        <taxon>Platyhelminthes</taxon>
        <taxon>Trematoda</taxon>
        <taxon>Digenea</taxon>
        <taxon>Strigeidida</taxon>
        <taxon>Schistosomatoidea</taxon>
        <taxon>Schistosomatidae</taxon>
        <taxon>Trichobilharzia</taxon>
    </lineage>
</organism>
<evidence type="ECO:0000313" key="9">
    <source>
        <dbReference type="Proteomes" id="UP000050795"/>
    </source>
</evidence>
<dbReference type="AlphaFoldDB" id="A0AA85KBM3"/>
<name>A0AA85KBM3_TRIRE</name>
<sequence length="475" mass="54216">MKYLFTHHKSIMLKGLNCTYIAYIQLFIKHVCMCHHSQTSLTNVLTTNKITVKSNQKFCCYERVNINACIFGRIDIVKVFASPSDIHCNEPDHILICLCHVNSEIIKIPLHPVTGISSMLTPYRKLFRLLQQSWVNLLNVGDTPKSEPLYNYDNIQYYGEVLVGTPPQKFRVLFDTGSTDTWLPSRKCWLLDIPCWFIRFYDSSKSSTYQSNGTKFNISYLKGSYSGFWSMDTMQISSLVIRNQAFGEVTNVFSDDFFGSKYDGIVGLSRRNVSIYGNTPFFPNILSQSWDMDPVFSFYLSRKNGHVGGELVIGGVNPEYFIGDFENLPVTSHDRWSVVIKSMKIGGKDFCLGSCIGIIDTGTSLILGHSRVVRAVNTHLHARWSGEGEYSVNCNNIDKLPSVEFVFRKRTYVFTPKDYVVMVDNWLYTDCTSPFASNHKLSSGYWILGNVFMSKFYTVFDFGESQIRLADVHDD</sequence>
<feature type="domain" description="Peptidase A1" evidence="8">
    <location>
        <begin position="157"/>
        <end position="470"/>
    </location>
</feature>
<feature type="active site" evidence="5">
    <location>
        <position position="360"/>
    </location>
</feature>
<evidence type="ECO:0000256" key="6">
    <source>
        <dbReference type="PIRSR" id="PIRSR601461-2"/>
    </source>
</evidence>
<comment type="similarity">
    <text evidence="1 7">Belongs to the peptidase A1 family.</text>
</comment>
<evidence type="ECO:0000256" key="2">
    <source>
        <dbReference type="ARBA" id="ARBA00022670"/>
    </source>
</evidence>
<proteinExistence type="inferred from homology"/>
<evidence type="ECO:0000313" key="10">
    <source>
        <dbReference type="WBParaSite" id="TREG1_85850.1"/>
    </source>
</evidence>
<feature type="disulfide bond" evidence="6">
    <location>
        <begin position="351"/>
        <end position="355"/>
    </location>
</feature>
<dbReference type="Pfam" id="PF00026">
    <property type="entry name" value="Asp"/>
    <property type="match status" value="1"/>
</dbReference>
<evidence type="ECO:0000256" key="5">
    <source>
        <dbReference type="PIRSR" id="PIRSR601461-1"/>
    </source>
</evidence>
<dbReference type="PANTHER" id="PTHR47966">
    <property type="entry name" value="BETA-SITE APP-CLEAVING ENZYME, ISOFORM A-RELATED"/>
    <property type="match status" value="1"/>
</dbReference>
<evidence type="ECO:0000256" key="3">
    <source>
        <dbReference type="ARBA" id="ARBA00022750"/>
    </source>
</evidence>
<dbReference type="WBParaSite" id="TREG1_85850.1">
    <property type="protein sequence ID" value="TREG1_85850.1"/>
    <property type="gene ID" value="TREG1_85850"/>
</dbReference>
<dbReference type="InterPro" id="IPR001461">
    <property type="entry name" value="Aspartic_peptidase_A1"/>
</dbReference>
<dbReference type="InterPro" id="IPR001969">
    <property type="entry name" value="Aspartic_peptidase_AS"/>
</dbReference>
<dbReference type="InterPro" id="IPR021109">
    <property type="entry name" value="Peptidase_aspartic_dom_sf"/>
</dbReference>
<keyword evidence="2 7" id="KW-0645">Protease</keyword>
<keyword evidence="4 7" id="KW-0378">Hydrolase</keyword>
<dbReference type="SUPFAM" id="SSF50630">
    <property type="entry name" value="Acid proteases"/>
    <property type="match status" value="1"/>
</dbReference>
<feature type="disulfide bond" evidence="6">
    <location>
        <begin position="394"/>
        <end position="431"/>
    </location>
</feature>